<dbReference type="AlphaFoldDB" id="A0A915L4Z5"/>
<dbReference type="Proteomes" id="UP000887565">
    <property type="component" value="Unplaced"/>
</dbReference>
<dbReference type="WBParaSite" id="nRc.2.0.1.t46129-RA">
    <property type="protein sequence ID" value="nRc.2.0.1.t46129-RA"/>
    <property type="gene ID" value="nRc.2.0.1.g46129"/>
</dbReference>
<evidence type="ECO:0000313" key="2">
    <source>
        <dbReference type="WBParaSite" id="nRc.2.0.1.t46129-RA"/>
    </source>
</evidence>
<sequence>MCTQALSCKDNVAGIGLCVVNSAQCPSASTLLPFTYRHLCRGPYYCQLIARQLFLWIKLCIGRWFSSPPSRFPLALADSMSLAQPPAVTSSYLTLP</sequence>
<keyword evidence="1" id="KW-1185">Reference proteome</keyword>
<reference evidence="2" key="1">
    <citation type="submission" date="2022-11" db="UniProtKB">
        <authorList>
            <consortium name="WormBaseParasite"/>
        </authorList>
    </citation>
    <scope>IDENTIFICATION</scope>
</reference>
<proteinExistence type="predicted"/>
<organism evidence="1 2">
    <name type="scientific">Romanomermis culicivorax</name>
    <name type="common">Nematode worm</name>
    <dbReference type="NCBI Taxonomy" id="13658"/>
    <lineage>
        <taxon>Eukaryota</taxon>
        <taxon>Metazoa</taxon>
        <taxon>Ecdysozoa</taxon>
        <taxon>Nematoda</taxon>
        <taxon>Enoplea</taxon>
        <taxon>Dorylaimia</taxon>
        <taxon>Mermithida</taxon>
        <taxon>Mermithoidea</taxon>
        <taxon>Mermithidae</taxon>
        <taxon>Romanomermis</taxon>
    </lineage>
</organism>
<name>A0A915L4Z5_ROMCU</name>
<accession>A0A915L4Z5</accession>
<protein>
    <submittedName>
        <fullName evidence="2">Uncharacterized protein</fullName>
    </submittedName>
</protein>
<evidence type="ECO:0000313" key="1">
    <source>
        <dbReference type="Proteomes" id="UP000887565"/>
    </source>
</evidence>